<dbReference type="SUPFAM" id="SSF50494">
    <property type="entry name" value="Trypsin-like serine proteases"/>
    <property type="match status" value="1"/>
</dbReference>
<dbReference type="FunFam" id="2.40.10.10:FF:000003">
    <property type="entry name" value="Transmembrane serine protease 3"/>
    <property type="match status" value="1"/>
</dbReference>
<evidence type="ECO:0000256" key="2">
    <source>
        <dbReference type="ARBA" id="ARBA00022801"/>
    </source>
</evidence>
<dbReference type="Gene3D" id="2.40.10.10">
    <property type="entry name" value="Trypsin-like serine proteases"/>
    <property type="match status" value="1"/>
</dbReference>
<feature type="non-terminal residue" evidence="5">
    <location>
        <position position="326"/>
    </location>
</feature>
<dbReference type="InterPro" id="IPR001254">
    <property type="entry name" value="Trypsin_dom"/>
</dbReference>
<sequence>SVNQTWIQNGTERLSLQRSFQEEPRPMRNSMMTQLRSCVKKTWPRPTFHVQCQSPDCGRIWRPYSSTKRIVGGRVARHGDWPFLVAIQGGPDRVFYCAGALVSRNWVVTAAHCIGDQEDYSGWTLKLGVTRRTSHTVYSATRRVKSKPVVHHEYNSRTLFDKDVALLELDRPVEFHETLRPVCLPVAGHRIPVGTRCTVIGWGKSSNDPKTDYEVAINEVEVPVVDDALCSVWVDQFSMSLTDAMFCAGYEEGGKDACQGDSGGPLLCRDPKYGDRWYLGGIISWGIQCAHPRLPGVYVNVSTVVPWIRHHTDLPTENGTDEVSLS</sequence>
<dbReference type="InterPro" id="IPR033116">
    <property type="entry name" value="TRYPSIN_SER"/>
</dbReference>
<organism evidence="5">
    <name type="scientific">Cyprideis torosa</name>
    <dbReference type="NCBI Taxonomy" id="163714"/>
    <lineage>
        <taxon>Eukaryota</taxon>
        <taxon>Metazoa</taxon>
        <taxon>Ecdysozoa</taxon>
        <taxon>Arthropoda</taxon>
        <taxon>Crustacea</taxon>
        <taxon>Oligostraca</taxon>
        <taxon>Ostracoda</taxon>
        <taxon>Podocopa</taxon>
        <taxon>Podocopida</taxon>
        <taxon>Cytherocopina</taxon>
        <taxon>Cytheroidea</taxon>
        <taxon>Cytherideidae</taxon>
        <taxon>Cyprideis</taxon>
    </lineage>
</organism>
<dbReference type="AlphaFoldDB" id="A0A7R8ZT42"/>
<evidence type="ECO:0000256" key="1">
    <source>
        <dbReference type="ARBA" id="ARBA00022670"/>
    </source>
</evidence>
<keyword evidence="4" id="KW-1015">Disulfide bond</keyword>
<evidence type="ECO:0000313" key="5">
    <source>
        <dbReference type="EMBL" id="CAD7233425.1"/>
    </source>
</evidence>
<dbReference type="InterPro" id="IPR043504">
    <property type="entry name" value="Peptidase_S1_PA_chymotrypsin"/>
</dbReference>
<reference evidence="5" key="1">
    <citation type="submission" date="2020-11" db="EMBL/GenBank/DDBJ databases">
        <authorList>
            <person name="Tran Van P."/>
        </authorList>
    </citation>
    <scope>NUCLEOTIDE SEQUENCE</scope>
</reference>
<dbReference type="Pfam" id="PF00089">
    <property type="entry name" value="Trypsin"/>
    <property type="match status" value="1"/>
</dbReference>
<dbReference type="OrthoDB" id="10004439at2759"/>
<dbReference type="PANTHER" id="PTHR24252">
    <property type="entry name" value="ACROSIN-RELATED"/>
    <property type="match status" value="1"/>
</dbReference>
<dbReference type="PROSITE" id="PS00134">
    <property type="entry name" value="TRYPSIN_HIS"/>
    <property type="match status" value="1"/>
</dbReference>
<dbReference type="GO" id="GO:0004252">
    <property type="term" value="F:serine-type endopeptidase activity"/>
    <property type="evidence" value="ECO:0007669"/>
    <property type="project" value="InterPro"/>
</dbReference>
<dbReference type="PROSITE" id="PS00135">
    <property type="entry name" value="TRYPSIN_SER"/>
    <property type="match status" value="1"/>
</dbReference>
<name>A0A7R8ZT42_9CRUS</name>
<dbReference type="PANTHER" id="PTHR24252:SF11">
    <property type="entry name" value="ATRIAL NATRIURETIC PEPTIDE-CONVERTING ENZYME ISOFORM X1"/>
    <property type="match status" value="1"/>
</dbReference>
<keyword evidence="2" id="KW-0378">Hydrolase</keyword>
<keyword evidence="1" id="KW-0645">Protease</keyword>
<evidence type="ECO:0000256" key="4">
    <source>
        <dbReference type="ARBA" id="ARBA00023157"/>
    </source>
</evidence>
<dbReference type="PROSITE" id="PS50240">
    <property type="entry name" value="TRYPSIN_DOM"/>
    <property type="match status" value="1"/>
</dbReference>
<evidence type="ECO:0000256" key="3">
    <source>
        <dbReference type="ARBA" id="ARBA00022825"/>
    </source>
</evidence>
<protein>
    <submittedName>
        <fullName evidence="5">Uncharacterized protein</fullName>
    </submittedName>
</protein>
<dbReference type="InterPro" id="IPR018114">
    <property type="entry name" value="TRYPSIN_HIS"/>
</dbReference>
<dbReference type="GO" id="GO:0006508">
    <property type="term" value="P:proteolysis"/>
    <property type="evidence" value="ECO:0007669"/>
    <property type="project" value="UniProtKB-KW"/>
</dbReference>
<dbReference type="SMART" id="SM00020">
    <property type="entry name" value="Tryp_SPc"/>
    <property type="match status" value="1"/>
</dbReference>
<gene>
    <name evidence="5" type="ORF">CTOB1V02_LOCUS11247</name>
</gene>
<accession>A0A7R8ZT42</accession>
<dbReference type="EMBL" id="OB666240">
    <property type="protein sequence ID" value="CAD7233425.1"/>
    <property type="molecule type" value="Genomic_DNA"/>
</dbReference>
<proteinExistence type="predicted"/>
<dbReference type="InterPro" id="IPR009003">
    <property type="entry name" value="Peptidase_S1_PA"/>
</dbReference>
<keyword evidence="3" id="KW-0720">Serine protease</keyword>
<dbReference type="CDD" id="cd00190">
    <property type="entry name" value="Tryp_SPc"/>
    <property type="match status" value="1"/>
</dbReference>
<dbReference type="PRINTS" id="PR00722">
    <property type="entry name" value="CHYMOTRYPSIN"/>
</dbReference>
<dbReference type="InterPro" id="IPR001314">
    <property type="entry name" value="Peptidase_S1A"/>
</dbReference>